<dbReference type="InterPro" id="IPR051606">
    <property type="entry name" value="Polyketide_Oxido-like"/>
</dbReference>
<dbReference type="InterPro" id="IPR016040">
    <property type="entry name" value="NAD(P)-bd_dom"/>
</dbReference>
<keyword evidence="3" id="KW-1185">Reference proteome</keyword>
<gene>
    <name evidence="2" type="ORF">PQ472_07235</name>
</gene>
<dbReference type="Pfam" id="PF13460">
    <property type="entry name" value="NAD_binding_10"/>
    <property type="match status" value="1"/>
</dbReference>
<sequence length="211" mass="22902">MKIGIIGATGHVGQGMVAAALKHGDEVTALVRNEDKAEQLFHDTVTVVAKDALALTREDLSGLDAVIDSFASPKAYQHLDLATHLISMYRDKTAPYLMFIIGASSLHDADGKLMLTAIQKMAAGAPWIAAPEQQVHEFDYLKWVNNVAWTAITPQQTFTDNPATQYRLGGDTVMSAPNGESEVSVANFADAAIDELARKQYIRQRFSVVDA</sequence>
<dbReference type="PANTHER" id="PTHR43355">
    <property type="entry name" value="FLAVIN REDUCTASE (NADPH)"/>
    <property type="match status" value="1"/>
</dbReference>
<evidence type="ECO:0000313" key="2">
    <source>
        <dbReference type="EMBL" id="WDF81720.1"/>
    </source>
</evidence>
<name>A0ABY7WNF3_9LACO</name>
<dbReference type="EMBL" id="CP117884">
    <property type="protein sequence ID" value="WDF81720.1"/>
    <property type="molecule type" value="Genomic_DNA"/>
</dbReference>
<dbReference type="Proteomes" id="UP001220377">
    <property type="component" value="Chromosome"/>
</dbReference>
<proteinExistence type="predicted"/>
<organism evidence="2 3">
    <name type="scientific">Lacticaseibacillus pabuli</name>
    <dbReference type="NCBI Taxonomy" id="3025672"/>
    <lineage>
        <taxon>Bacteria</taxon>
        <taxon>Bacillati</taxon>
        <taxon>Bacillota</taxon>
        <taxon>Bacilli</taxon>
        <taxon>Lactobacillales</taxon>
        <taxon>Lactobacillaceae</taxon>
        <taxon>Lacticaseibacillus</taxon>
    </lineage>
</organism>
<accession>A0ABY7WNF3</accession>
<protein>
    <submittedName>
        <fullName evidence="2">NAD(P)H-binding protein</fullName>
    </submittedName>
</protein>
<reference evidence="2 3" key="1">
    <citation type="submission" date="2023-02" db="EMBL/GenBank/DDBJ databases">
        <title>Genome sequence of Lacticaseibacillus sp. KACC 23028.</title>
        <authorList>
            <person name="Kim S."/>
            <person name="Heo J."/>
            <person name="Kwon S.-W."/>
        </authorList>
    </citation>
    <scope>NUCLEOTIDE SEQUENCE [LARGE SCALE GENOMIC DNA]</scope>
    <source>
        <strain evidence="2 3">KACC 23028</strain>
    </source>
</reference>
<evidence type="ECO:0000313" key="3">
    <source>
        <dbReference type="Proteomes" id="UP001220377"/>
    </source>
</evidence>
<feature type="domain" description="NAD(P)-binding" evidence="1">
    <location>
        <begin position="7"/>
        <end position="197"/>
    </location>
</feature>
<dbReference type="InterPro" id="IPR036291">
    <property type="entry name" value="NAD(P)-bd_dom_sf"/>
</dbReference>
<dbReference type="Gene3D" id="3.40.50.720">
    <property type="entry name" value="NAD(P)-binding Rossmann-like Domain"/>
    <property type="match status" value="1"/>
</dbReference>
<dbReference type="PANTHER" id="PTHR43355:SF2">
    <property type="entry name" value="FLAVIN REDUCTASE (NADPH)"/>
    <property type="match status" value="1"/>
</dbReference>
<dbReference type="SUPFAM" id="SSF51735">
    <property type="entry name" value="NAD(P)-binding Rossmann-fold domains"/>
    <property type="match status" value="1"/>
</dbReference>
<dbReference type="RefSeq" id="WP_274258679.1">
    <property type="nucleotide sequence ID" value="NZ_CP117884.1"/>
</dbReference>
<evidence type="ECO:0000259" key="1">
    <source>
        <dbReference type="Pfam" id="PF13460"/>
    </source>
</evidence>